<evidence type="ECO:0008006" key="5">
    <source>
        <dbReference type="Google" id="ProtNLM"/>
    </source>
</evidence>
<organism evidence="3 4">
    <name type="scientific">Aspergillus keveii</name>
    <dbReference type="NCBI Taxonomy" id="714993"/>
    <lineage>
        <taxon>Eukaryota</taxon>
        <taxon>Fungi</taxon>
        <taxon>Dikarya</taxon>
        <taxon>Ascomycota</taxon>
        <taxon>Pezizomycotina</taxon>
        <taxon>Eurotiomycetes</taxon>
        <taxon>Eurotiomycetidae</taxon>
        <taxon>Eurotiales</taxon>
        <taxon>Aspergillaceae</taxon>
        <taxon>Aspergillus</taxon>
        <taxon>Aspergillus subgen. Nidulantes</taxon>
    </lineage>
</organism>
<dbReference type="Proteomes" id="UP001610563">
    <property type="component" value="Unassembled WGS sequence"/>
</dbReference>
<dbReference type="SUPFAM" id="SSF52833">
    <property type="entry name" value="Thioredoxin-like"/>
    <property type="match status" value="1"/>
</dbReference>
<dbReference type="InterPro" id="IPR036249">
    <property type="entry name" value="Thioredoxin-like_sf"/>
</dbReference>
<name>A0ABR4G4Y2_9EURO</name>
<reference evidence="3 4" key="1">
    <citation type="submission" date="2024-07" db="EMBL/GenBank/DDBJ databases">
        <title>Section-level genome sequencing and comparative genomics of Aspergillus sections Usti and Cavernicolus.</title>
        <authorList>
            <consortium name="Lawrence Berkeley National Laboratory"/>
            <person name="Nybo J.L."/>
            <person name="Vesth T.C."/>
            <person name="Theobald S."/>
            <person name="Frisvad J.C."/>
            <person name="Larsen T.O."/>
            <person name="Kjaerboelling I."/>
            <person name="Rothschild-Mancinelli K."/>
            <person name="Lyhne E.K."/>
            <person name="Kogle M.E."/>
            <person name="Barry K."/>
            <person name="Clum A."/>
            <person name="Na H."/>
            <person name="Ledsgaard L."/>
            <person name="Lin J."/>
            <person name="Lipzen A."/>
            <person name="Kuo A."/>
            <person name="Riley R."/>
            <person name="Mondo S."/>
            <person name="Labutti K."/>
            <person name="Haridas S."/>
            <person name="Pangalinan J."/>
            <person name="Salamov A.A."/>
            <person name="Simmons B.A."/>
            <person name="Magnuson J.K."/>
            <person name="Chen J."/>
            <person name="Drula E."/>
            <person name="Henrissat B."/>
            <person name="Wiebenga A."/>
            <person name="Lubbers R.J."/>
            <person name="Gomes A.C."/>
            <person name="Makela M.R."/>
            <person name="Stajich J."/>
            <person name="Grigoriev I.V."/>
            <person name="Mortensen U.H."/>
            <person name="De Vries R.P."/>
            <person name="Baker S.E."/>
            <person name="Andersen M.R."/>
        </authorList>
    </citation>
    <scope>NUCLEOTIDE SEQUENCE [LARGE SCALE GENOMIC DNA]</scope>
    <source>
        <strain evidence="3 4">CBS 209.92</strain>
    </source>
</reference>
<feature type="compositionally biased region" description="Basic and acidic residues" evidence="1">
    <location>
        <begin position="273"/>
        <end position="286"/>
    </location>
</feature>
<dbReference type="PANTHER" id="PTHR33875:SF2">
    <property type="entry name" value="ACR183CP"/>
    <property type="match status" value="1"/>
</dbReference>
<proteinExistence type="predicted"/>
<feature type="region of interest" description="Disordered" evidence="1">
    <location>
        <begin position="76"/>
        <end position="104"/>
    </location>
</feature>
<sequence length="588" mass="66352">MPQIRPLHPSLRSFPRVQSSFRSISSSSSLRYVRVKRPWFRRLATNCLVFGVAIYAWSGFMLAAYDDSLQSAGLQKKTSDNRTSAKPSGDKTDQATHEGQPLHNSKGFFIPLGWPQLKEGKFYRASDPEWKILMKVSKDKERVQALKDELASIVLAEASRSDLLSSMLGSPFTVSQIWLQPHWPLRAPPTYHRSGVFITDSGVFWASYSMSHKASDRLHRSIRPFFVAHAVKDAYTVFWKRIFNKFNINSSDDEQAFSLPDQATKTLLPSDFKTMDKLGETSRPERQLSSSSGSQSSPDQVNGNSHPHPSIFLSILQRMPLPKPDPGSDFYAASLAFKQRLNKSWAHELRARHNGTFSISGPVGLRGSVGFCRIEVEGEYDPKTSKWVSVSMHLKDMASFEHRPLGDLDYVCPFSAKLFKTFYASARPIIQEKYQPRLRVIFRQHIQPWHPSSTLTHEAGAAVLKLAPHKFWDFSAALFERQREFFDVNVVNQTRNETYKNLASIGESVGVDKHEMLNLLAVSNKPDAEGQLNTGNKVTNDIKLMVKAGRVVGVHVSPTVYFNGIEEPGISSSFTATQWDQWLARNVI</sequence>
<dbReference type="EMBL" id="JBFTWV010000049">
    <property type="protein sequence ID" value="KAL2794041.1"/>
    <property type="molecule type" value="Genomic_DNA"/>
</dbReference>
<dbReference type="Gene3D" id="3.40.30.10">
    <property type="entry name" value="Glutaredoxin"/>
    <property type="match status" value="1"/>
</dbReference>
<accession>A0ABR4G4Y2</accession>
<keyword evidence="4" id="KW-1185">Reference proteome</keyword>
<feature type="region of interest" description="Disordered" evidence="1">
    <location>
        <begin position="273"/>
        <end position="304"/>
    </location>
</feature>
<evidence type="ECO:0000256" key="2">
    <source>
        <dbReference type="SAM" id="Phobius"/>
    </source>
</evidence>
<comment type="caution">
    <text evidence="3">The sequence shown here is derived from an EMBL/GenBank/DDBJ whole genome shotgun (WGS) entry which is preliminary data.</text>
</comment>
<gene>
    <name evidence="3" type="ORF">BJX66DRAFT_325583</name>
</gene>
<feature type="transmembrane region" description="Helical" evidence="2">
    <location>
        <begin position="43"/>
        <end position="65"/>
    </location>
</feature>
<dbReference type="CDD" id="cd02972">
    <property type="entry name" value="DsbA_family"/>
    <property type="match status" value="1"/>
</dbReference>
<evidence type="ECO:0000256" key="1">
    <source>
        <dbReference type="SAM" id="MobiDB-lite"/>
    </source>
</evidence>
<protein>
    <recommendedName>
        <fullName evidence="5">Thioredoxin-like fold domain-containing protein</fullName>
    </recommendedName>
</protein>
<dbReference type="PANTHER" id="PTHR33875">
    <property type="entry name" value="OS09G0542200 PROTEIN"/>
    <property type="match status" value="1"/>
</dbReference>
<evidence type="ECO:0000313" key="4">
    <source>
        <dbReference type="Proteomes" id="UP001610563"/>
    </source>
</evidence>
<keyword evidence="2" id="KW-0472">Membrane</keyword>
<evidence type="ECO:0000313" key="3">
    <source>
        <dbReference type="EMBL" id="KAL2794041.1"/>
    </source>
</evidence>
<keyword evidence="2" id="KW-1133">Transmembrane helix</keyword>
<keyword evidence="2" id="KW-0812">Transmembrane</keyword>